<organism evidence="1 2">
    <name type="scientific">Rugamonas aquatica</name>
    <dbReference type="NCBI Taxonomy" id="2743357"/>
    <lineage>
        <taxon>Bacteria</taxon>
        <taxon>Pseudomonadati</taxon>
        <taxon>Pseudomonadota</taxon>
        <taxon>Betaproteobacteria</taxon>
        <taxon>Burkholderiales</taxon>
        <taxon>Oxalobacteraceae</taxon>
        <taxon>Telluria group</taxon>
        <taxon>Rugamonas</taxon>
    </lineage>
</organism>
<dbReference type="AlphaFoldDB" id="A0A6A7N039"/>
<evidence type="ECO:0000313" key="1">
    <source>
        <dbReference type="EMBL" id="MQA38394.1"/>
    </source>
</evidence>
<dbReference type="EMBL" id="WHUG01000003">
    <property type="protein sequence ID" value="MQA38394.1"/>
    <property type="molecule type" value="Genomic_DNA"/>
</dbReference>
<proteinExistence type="predicted"/>
<comment type="caution">
    <text evidence="1">The sequence shown here is derived from an EMBL/GenBank/DDBJ whole genome shotgun (WGS) entry which is preliminary data.</text>
</comment>
<dbReference type="Proteomes" id="UP000440498">
    <property type="component" value="Unassembled WGS sequence"/>
</dbReference>
<name>A0A6A7N039_9BURK</name>
<keyword evidence="2" id="KW-1185">Reference proteome</keyword>
<dbReference type="RefSeq" id="WP_152837780.1">
    <property type="nucleotide sequence ID" value="NZ_WHUG01000003.1"/>
</dbReference>
<accession>A0A6A7N039</accession>
<reference evidence="1 2" key="1">
    <citation type="submission" date="2019-10" db="EMBL/GenBank/DDBJ databases">
        <title>Two novel species isolated from a subtropical stream in China.</title>
        <authorList>
            <person name="Lu H."/>
        </authorList>
    </citation>
    <scope>NUCLEOTIDE SEQUENCE [LARGE SCALE GENOMIC DNA]</scope>
    <source>
        <strain evidence="1 2">FT29W</strain>
    </source>
</reference>
<sequence length="86" mass="9400">MARNRKMQIAVPPLADDTDLRDSRRVAKALPVAVAALPAELSLRFKSDTPLFSADPSDPTILIRKLKRNTSRGRFVGGKFVVAPLS</sequence>
<protein>
    <submittedName>
        <fullName evidence="1">Uncharacterized protein</fullName>
    </submittedName>
</protein>
<evidence type="ECO:0000313" key="2">
    <source>
        <dbReference type="Proteomes" id="UP000440498"/>
    </source>
</evidence>
<gene>
    <name evidence="1" type="ORF">GEV02_09555</name>
</gene>